<keyword evidence="12" id="KW-0326">Glycosidase</keyword>
<evidence type="ECO:0000259" key="14">
    <source>
        <dbReference type="Pfam" id="PF17189"/>
    </source>
</evidence>
<evidence type="ECO:0000256" key="7">
    <source>
        <dbReference type="ARBA" id="ARBA00022801"/>
    </source>
</evidence>
<dbReference type="GO" id="GO:0005764">
    <property type="term" value="C:lysosome"/>
    <property type="evidence" value="ECO:0007669"/>
    <property type="project" value="UniProtKB-ARBA"/>
</dbReference>
<dbReference type="FunFam" id="3.20.20.80:FF:000030">
    <property type="entry name" value="Lysosomal acid glucosylceramidase"/>
    <property type="match status" value="1"/>
</dbReference>
<dbReference type="EMBL" id="CATQJL010000305">
    <property type="protein sequence ID" value="CAJ0600853.1"/>
    <property type="molecule type" value="Genomic_DNA"/>
</dbReference>
<feature type="domain" description="Glycosyl hydrolase family 30 beta sandwich" evidence="14">
    <location>
        <begin position="453"/>
        <end position="520"/>
    </location>
</feature>
<dbReference type="InterPro" id="IPR033453">
    <property type="entry name" value="Glyco_hydro_30_TIM-barrel"/>
</dbReference>
<evidence type="ECO:0000256" key="10">
    <source>
        <dbReference type="ARBA" id="ARBA00050474"/>
    </source>
</evidence>
<comment type="pathway">
    <text evidence="2">Lipid metabolism; sphingolipid metabolism.</text>
</comment>
<sequence>MGWITSTFSILILFLEHVTGQYTYQPCAARTVGKNQVICVCNATYCDNIEALGDLRPGQAVLYYSNYAGKRMQRSNLRQTANRAEGSILLTLNLTTTFQKMIGFGGAFTDSAGINLRSLPKAMQGSMMEGYYGASGLQYTLGRVPMASTDFSTHQYSYADSPGDFALADFSLTTEDYQYKIPYIKQAQTLSQNATRLFASPWSAPAWMKTNGQMKGGGELKGKQGGDYYQTWANYFIRFFEEYHKNGVDFWGVTVQNEPTSGLNPDWGWQTMYLSAGMERDFVKNLLGPALKKSPYGKNLQLMINDDQRYNLPEWADTILKDADAAQYVSGIAIHWYEDLEVPASVLTTTHERHPQYFMLATEACNGYLPLQGKPILGDWGRAETYINDIVTDITNYVAGWTDWNLCLDMQGGPNWAQNFVDSPIIVDASKQEYYKQPMWYAMGHFSKFVRPDSYRILSTLDQSAPLAVKEIAFITPNDKRVVILANTDSSSTYTIAINEAQTPTLFYNVVLEPHSLATVILG</sequence>
<keyword evidence="9 12" id="KW-0443">Lipid metabolism</keyword>
<evidence type="ECO:0000256" key="11">
    <source>
        <dbReference type="ARBA" id="ARBA00051345"/>
    </source>
</evidence>
<comment type="pathway">
    <text evidence="3">Sphingolipid metabolism.</text>
</comment>
<dbReference type="InterPro" id="IPR033452">
    <property type="entry name" value="GH30_C"/>
</dbReference>
<dbReference type="SUPFAM" id="SSF51011">
    <property type="entry name" value="Glycosyl hydrolase domain"/>
    <property type="match status" value="1"/>
</dbReference>
<dbReference type="Pfam" id="PF17189">
    <property type="entry name" value="Glyco_hydro_30C"/>
    <property type="match status" value="1"/>
</dbReference>
<evidence type="ECO:0000256" key="3">
    <source>
        <dbReference type="ARBA" id="ARBA00004991"/>
    </source>
</evidence>
<dbReference type="GO" id="GO:0016758">
    <property type="term" value="F:hexosyltransferase activity"/>
    <property type="evidence" value="ECO:0007669"/>
    <property type="project" value="UniProtKB-ARBA"/>
</dbReference>
<dbReference type="GO" id="GO:0004348">
    <property type="term" value="F:glucosylceramidase activity"/>
    <property type="evidence" value="ECO:0007669"/>
    <property type="project" value="UniProtKB-EC"/>
</dbReference>
<dbReference type="GO" id="GO:0006914">
    <property type="term" value="P:autophagy"/>
    <property type="evidence" value="ECO:0007669"/>
    <property type="project" value="UniProtKB-ARBA"/>
</dbReference>
<dbReference type="Pfam" id="PF02055">
    <property type="entry name" value="Glyco_hydro_30"/>
    <property type="match status" value="1"/>
</dbReference>
<comment type="catalytic activity">
    <reaction evidence="1">
        <text>a beta-D-glucosyl-(1&lt;-&gt;1')-N-acylsphing-4-enine + H2O = an N-acylsphing-4-enine + D-glucose</text>
        <dbReference type="Rhea" id="RHEA:13269"/>
        <dbReference type="ChEBI" id="CHEBI:4167"/>
        <dbReference type="ChEBI" id="CHEBI:15377"/>
        <dbReference type="ChEBI" id="CHEBI:22801"/>
        <dbReference type="ChEBI" id="CHEBI:52639"/>
        <dbReference type="EC" id="3.2.1.45"/>
    </reaction>
    <physiologicalReaction direction="left-to-right" evidence="1">
        <dbReference type="Rhea" id="RHEA:13270"/>
    </physiologicalReaction>
</comment>
<comment type="catalytic activity">
    <reaction evidence="10">
        <text>a beta-D-glucosylceramide + H2O = an N-acyl-sphingoid base + D-glucose</text>
        <dbReference type="Rhea" id="RHEA:81447"/>
        <dbReference type="ChEBI" id="CHEBI:4167"/>
        <dbReference type="ChEBI" id="CHEBI:15377"/>
        <dbReference type="ChEBI" id="CHEBI:83264"/>
        <dbReference type="ChEBI" id="CHEBI:83273"/>
    </reaction>
    <physiologicalReaction direction="left-to-right" evidence="10">
        <dbReference type="Rhea" id="RHEA:81448"/>
    </physiologicalReaction>
</comment>
<dbReference type="GO" id="GO:0016241">
    <property type="term" value="P:regulation of macroautophagy"/>
    <property type="evidence" value="ECO:0007669"/>
    <property type="project" value="UniProtKB-ARBA"/>
</dbReference>
<evidence type="ECO:0000256" key="1">
    <source>
        <dbReference type="ARBA" id="ARBA00001013"/>
    </source>
</evidence>
<dbReference type="InterPro" id="IPR001139">
    <property type="entry name" value="Glyco_hydro_30"/>
</dbReference>
<keyword evidence="7 12" id="KW-0378">Hydrolase</keyword>
<reference evidence="15" key="1">
    <citation type="submission" date="2023-07" db="EMBL/GenBank/DDBJ databases">
        <authorList>
            <consortium name="CYATHOMIX"/>
        </authorList>
    </citation>
    <scope>NUCLEOTIDE SEQUENCE</scope>
    <source>
        <strain evidence="15">N/A</strain>
    </source>
</reference>
<dbReference type="GO" id="GO:0006066">
    <property type="term" value="P:alcohol metabolic process"/>
    <property type="evidence" value="ECO:0007669"/>
    <property type="project" value="UniProtKB-ARBA"/>
</dbReference>
<dbReference type="GO" id="GO:0007040">
    <property type="term" value="P:lysosome organization"/>
    <property type="evidence" value="ECO:0007669"/>
    <property type="project" value="UniProtKB-ARBA"/>
</dbReference>
<dbReference type="PRINTS" id="PR00843">
    <property type="entry name" value="GLHYDRLASE30"/>
</dbReference>
<organism evidence="15 16">
    <name type="scientific">Cylicocyclus nassatus</name>
    <name type="common">Nematode worm</name>
    <dbReference type="NCBI Taxonomy" id="53992"/>
    <lineage>
        <taxon>Eukaryota</taxon>
        <taxon>Metazoa</taxon>
        <taxon>Ecdysozoa</taxon>
        <taxon>Nematoda</taxon>
        <taxon>Chromadorea</taxon>
        <taxon>Rhabditida</taxon>
        <taxon>Rhabditina</taxon>
        <taxon>Rhabditomorpha</taxon>
        <taxon>Strongyloidea</taxon>
        <taxon>Strongylidae</taxon>
        <taxon>Cylicocyclus</taxon>
    </lineage>
</organism>
<protein>
    <recommendedName>
        <fullName evidence="5 12">Glucosylceramidase</fullName>
        <ecNumber evidence="5 12">3.2.1.45</ecNumber>
    </recommendedName>
</protein>
<dbReference type="EC" id="3.2.1.45" evidence="5 12"/>
<evidence type="ECO:0000256" key="8">
    <source>
        <dbReference type="ARBA" id="ARBA00022919"/>
    </source>
</evidence>
<dbReference type="GO" id="GO:0032006">
    <property type="term" value="P:regulation of TOR signaling"/>
    <property type="evidence" value="ECO:0007669"/>
    <property type="project" value="UniProtKB-ARBA"/>
</dbReference>
<evidence type="ECO:0000313" key="15">
    <source>
        <dbReference type="EMBL" id="CAJ0600853.1"/>
    </source>
</evidence>
<evidence type="ECO:0000313" key="16">
    <source>
        <dbReference type="Proteomes" id="UP001176961"/>
    </source>
</evidence>
<evidence type="ECO:0000256" key="12">
    <source>
        <dbReference type="RuleBase" id="RU361188"/>
    </source>
</evidence>
<evidence type="ECO:0000256" key="6">
    <source>
        <dbReference type="ARBA" id="ARBA00022729"/>
    </source>
</evidence>
<gene>
    <name evidence="15" type="ORF">CYNAS_LOCUS12836</name>
</gene>
<proteinExistence type="inferred from homology"/>
<evidence type="ECO:0000256" key="9">
    <source>
        <dbReference type="ARBA" id="ARBA00023098"/>
    </source>
</evidence>
<evidence type="ECO:0000256" key="2">
    <source>
        <dbReference type="ARBA" id="ARBA00004760"/>
    </source>
</evidence>
<dbReference type="PANTHER" id="PTHR11069">
    <property type="entry name" value="GLUCOSYLCERAMIDASE"/>
    <property type="match status" value="1"/>
</dbReference>
<evidence type="ECO:0000259" key="13">
    <source>
        <dbReference type="Pfam" id="PF02055"/>
    </source>
</evidence>
<evidence type="ECO:0000256" key="5">
    <source>
        <dbReference type="ARBA" id="ARBA00012658"/>
    </source>
</evidence>
<dbReference type="GO" id="GO:0008202">
    <property type="term" value="P:steroid metabolic process"/>
    <property type="evidence" value="ECO:0007669"/>
    <property type="project" value="UniProtKB-ARBA"/>
</dbReference>
<comment type="catalytic activity">
    <reaction evidence="11">
        <text>an N-acyl-1-beta-D-glucosyl-15-methylhexadecasphing-4-enine + H2O = an N-acyl-15-methylhexadecasphing-4-enine + D-glucose</text>
        <dbReference type="Rhea" id="RHEA:34755"/>
        <dbReference type="ChEBI" id="CHEBI:4167"/>
        <dbReference type="ChEBI" id="CHEBI:15377"/>
        <dbReference type="ChEBI" id="CHEBI:70815"/>
        <dbReference type="ChEBI" id="CHEBI:70846"/>
    </reaction>
    <physiologicalReaction direction="left-to-right" evidence="11">
        <dbReference type="Rhea" id="RHEA:34756"/>
    </physiologicalReaction>
</comment>
<evidence type="ECO:0000256" key="4">
    <source>
        <dbReference type="ARBA" id="ARBA00005382"/>
    </source>
</evidence>
<dbReference type="Gene3D" id="3.20.20.80">
    <property type="entry name" value="Glycosidases"/>
    <property type="match status" value="1"/>
</dbReference>
<accession>A0AA36GYT9</accession>
<feature type="domain" description="Glycosyl hydrolase family 30 TIM-barrel" evidence="13">
    <location>
        <begin position="103"/>
        <end position="450"/>
    </location>
</feature>
<dbReference type="GO" id="GO:0005774">
    <property type="term" value="C:vacuolar membrane"/>
    <property type="evidence" value="ECO:0007669"/>
    <property type="project" value="UniProtKB-ARBA"/>
</dbReference>
<dbReference type="InterPro" id="IPR017853">
    <property type="entry name" value="GH"/>
</dbReference>
<keyword evidence="6" id="KW-0732">Signal</keyword>
<dbReference type="PANTHER" id="PTHR11069:SF42">
    <property type="entry name" value="GLUCOSYLCERAMIDASE 4-RELATED"/>
    <property type="match status" value="1"/>
</dbReference>
<dbReference type="GO" id="GO:0030163">
    <property type="term" value="P:protein catabolic process"/>
    <property type="evidence" value="ECO:0007669"/>
    <property type="project" value="UniProtKB-ARBA"/>
</dbReference>
<dbReference type="GO" id="GO:0006680">
    <property type="term" value="P:glucosylceramide catabolic process"/>
    <property type="evidence" value="ECO:0007669"/>
    <property type="project" value="UniProtKB-ARBA"/>
</dbReference>
<dbReference type="Proteomes" id="UP001176961">
    <property type="component" value="Unassembled WGS sequence"/>
</dbReference>
<name>A0AA36GYT9_CYLNA</name>
<comment type="similarity">
    <text evidence="4 12">Belongs to the glycosyl hydrolase 30 family.</text>
</comment>
<dbReference type="GO" id="GO:0042391">
    <property type="term" value="P:regulation of membrane potential"/>
    <property type="evidence" value="ECO:0007669"/>
    <property type="project" value="UniProtKB-ARBA"/>
</dbReference>
<comment type="caution">
    <text evidence="15">The sequence shown here is derived from an EMBL/GenBank/DDBJ whole genome shotgun (WGS) entry which is preliminary data.</text>
</comment>
<dbReference type="GO" id="GO:0005102">
    <property type="term" value="F:signaling receptor binding"/>
    <property type="evidence" value="ECO:0007669"/>
    <property type="project" value="UniProtKB-ARBA"/>
</dbReference>
<dbReference type="AlphaFoldDB" id="A0AA36GYT9"/>
<dbReference type="GO" id="GO:0051246">
    <property type="term" value="P:regulation of protein metabolic process"/>
    <property type="evidence" value="ECO:0007669"/>
    <property type="project" value="UniProtKB-ARBA"/>
</dbReference>
<dbReference type="GO" id="GO:0010605">
    <property type="term" value="P:negative regulation of macromolecule metabolic process"/>
    <property type="evidence" value="ECO:0007669"/>
    <property type="project" value="UniProtKB-ARBA"/>
</dbReference>
<keyword evidence="16" id="KW-1185">Reference proteome</keyword>
<dbReference type="SUPFAM" id="SSF51445">
    <property type="entry name" value="(Trans)glycosidases"/>
    <property type="match status" value="1"/>
</dbReference>
<keyword evidence="8 12" id="KW-0746">Sphingolipid metabolism</keyword>